<dbReference type="InterPro" id="IPR027475">
    <property type="entry name" value="Asparaginase/glutaminase_AS2"/>
</dbReference>
<evidence type="ECO:0000313" key="6">
    <source>
        <dbReference type="Proteomes" id="UP000780768"/>
    </source>
</evidence>
<sequence length="249" mass="27174">MKNLCWLATGGTIASRPSSNGLVPGFTAQEMLDMLPELKKYGNIDCYDIMNLDSTNLQPHDWQFIARCIEKYYTQYDGFVITHGTDTLSWTSCALSCMLENPAKPIVVIGSQLTLEEENTDAKENLNAAFAATASKLRGVYAVCGGQIISGLWAKKIYSEDLRSIQSVNMPPVATFCGSDITWSDFVCPSATGEFKVHYELEEKVAQVKIMPGLDGEILAALADLGYKGIVLEAYGAGGIPFSENENKN</sequence>
<organism evidence="5 6">
    <name type="scientific">Megamonas hypermegale</name>
    <dbReference type="NCBI Taxonomy" id="158847"/>
    <lineage>
        <taxon>Bacteria</taxon>
        <taxon>Bacillati</taxon>
        <taxon>Bacillota</taxon>
        <taxon>Negativicutes</taxon>
        <taxon>Selenomonadales</taxon>
        <taxon>Selenomonadaceae</taxon>
        <taxon>Megamonas</taxon>
    </lineage>
</organism>
<dbReference type="InterPro" id="IPR041725">
    <property type="entry name" value="L-asparaginase_I"/>
</dbReference>
<dbReference type="InterPro" id="IPR027474">
    <property type="entry name" value="L-asparaginase_N"/>
</dbReference>
<proteinExistence type="predicted"/>
<dbReference type="PANTHER" id="PTHR11707:SF28">
    <property type="entry name" value="60 KDA LYSOPHOSPHOLIPASE"/>
    <property type="match status" value="1"/>
</dbReference>
<dbReference type="CDD" id="cd08963">
    <property type="entry name" value="L-asparaginase_I"/>
    <property type="match status" value="1"/>
</dbReference>
<gene>
    <name evidence="5" type="ORF">K8V65_05415</name>
</gene>
<dbReference type="GO" id="GO:0004067">
    <property type="term" value="F:asparaginase activity"/>
    <property type="evidence" value="ECO:0007669"/>
    <property type="project" value="UniProtKB-UniRule"/>
</dbReference>
<feature type="non-terminal residue" evidence="5">
    <location>
        <position position="249"/>
    </location>
</feature>
<dbReference type="Gene3D" id="3.40.50.40">
    <property type="match status" value="1"/>
</dbReference>
<reference evidence="5" key="2">
    <citation type="submission" date="2021-09" db="EMBL/GenBank/DDBJ databases">
        <authorList>
            <person name="Gilroy R."/>
        </authorList>
    </citation>
    <scope>NUCLEOTIDE SEQUENCE</scope>
    <source>
        <strain evidence="5">7318</strain>
    </source>
</reference>
<dbReference type="InterPro" id="IPR036152">
    <property type="entry name" value="Asp/glu_Ase-like_sf"/>
</dbReference>
<dbReference type="PIRSF" id="PIRSF001220">
    <property type="entry name" value="L-ASNase_gatD"/>
    <property type="match status" value="1"/>
</dbReference>
<dbReference type="PROSITE" id="PS00917">
    <property type="entry name" value="ASN_GLN_ASE_2"/>
    <property type="match status" value="1"/>
</dbReference>
<dbReference type="Proteomes" id="UP000780768">
    <property type="component" value="Unassembled WGS sequence"/>
</dbReference>
<feature type="active site" description="O-isoaspartyl threonine intermediate" evidence="1">
    <location>
        <position position="12"/>
    </location>
</feature>
<dbReference type="SMART" id="SM00870">
    <property type="entry name" value="Asparaginase"/>
    <property type="match status" value="1"/>
</dbReference>
<dbReference type="Gene3D" id="3.40.50.1170">
    <property type="entry name" value="L-asparaginase, N-terminal domain"/>
    <property type="match status" value="1"/>
</dbReference>
<dbReference type="PIRSF" id="PIRSF500176">
    <property type="entry name" value="L_ASNase"/>
    <property type="match status" value="1"/>
</dbReference>
<dbReference type="SUPFAM" id="SSF53774">
    <property type="entry name" value="Glutaminase/Asparaginase"/>
    <property type="match status" value="1"/>
</dbReference>
<dbReference type="InterPro" id="IPR006034">
    <property type="entry name" value="Asparaginase/glutaminase-like"/>
</dbReference>
<feature type="binding site" evidence="2">
    <location>
        <position position="54"/>
    </location>
    <ligand>
        <name>substrate</name>
    </ligand>
</feature>
<dbReference type="InterPro" id="IPR037152">
    <property type="entry name" value="L-asparaginase_N_sf"/>
</dbReference>
<dbReference type="InterPro" id="IPR027473">
    <property type="entry name" value="L-asparaginase_C"/>
</dbReference>
<feature type="binding site" evidence="2">
    <location>
        <begin position="85"/>
        <end position="86"/>
    </location>
    <ligand>
        <name>substrate</name>
    </ligand>
</feature>
<feature type="domain" description="L-asparaginase N-terminal" evidence="4">
    <location>
        <begin position="5"/>
        <end position="183"/>
    </location>
</feature>
<name>A0A921L803_9FIRM</name>
<evidence type="ECO:0000313" key="5">
    <source>
        <dbReference type="EMBL" id="HJF85077.1"/>
    </source>
</evidence>
<evidence type="ECO:0000256" key="3">
    <source>
        <dbReference type="PROSITE-ProRule" id="PRU10100"/>
    </source>
</evidence>
<evidence type="ECO:0000256" key="2">
    <source>
        <dbReference type="PIRSR" id="PIRSR001220-2"/>
    </source>
</evidence>
<evidence type="ECO:0000256" key="1">
    <source>
        <dbReference type="PIRSR" id="PIRSR001220-1"/>
    </source>
</evidence>
<feature type="active site" evidence="3">
    <location>
        <position position="85"/>
    </location>
</feature>
<protein>
    <submittedName>
        <fullName evidence="5">Asparaginase</fullName>
    </submittedName>
</protein>
<evidence type="ECO:0000259" key="4">
    <source>
        <dbReference type="Pfam" id="PF00710"/>
    </source>
</evidence>
<dbReference type="Pfam" id="PF00710">
    <property type="entry name" value="Asparaginase"/>
    <property type="match status" value="1"/>
</dbReference>
<dbReference type="PRINTS" id="PR00139">
    <property type="entry name" value="ASNGLNASE"/>
</dbReference>
<dbReference type="EMBL" id="DYVR01000146">
    <property type="protein sequence ID" value="HJF85077.1"/>
    <property type="molecule type" value="Genomic_DNA"/>
</dbReference>
<dbReference type="PROSITE" id="PS51732">
    <property type="entry name" value="ASN_GLN_ASE_3"/>
    <property type="match status" value="1"/>
</dbReference>
<dbReference type="AlphaFoldDB" id="A0A921L803"/>
<reference evidence="5" key="1">
    <citation type="journal article" date="2021" name="PeerJ">
        <title>Extensive microbial diversity within the chicken gut microbiome revealed by metagenomics and culture.</title>
        <authorList>
            <person name="Gilroy R."/>
            <person name="Ravi A."/>
            <person name="Getino M."/>
            <person name="Pursley I."/>
            <person name="Horton D.L."/>
            <person name="Alikhan N.F."/>
            <person name="Baker D."/>
            <person name="Gharbi K."/>
            <person name="Hall N."/>
            <person name="Watson M."/>
            <person name="Adriaenssens E.M."/>
            <person name="Foster-Nyarko E."/>
            <person name="Jarju S."/>
            <person name="Secka A."/>
            <person name="Antonio M."/>
            <person name="Oren A."/>
            <person name="Chaudhuri R.R."/>
            <person name="La Ragione R."/>
            <person name="Hildebrand F."/>
            <person name="Pallen M.J."/>
        </authorList>
    </citation>
    <scope>NUCLEOTIDE SEQUENCE</scope>
    <source>
        <strain evidence="5">7318</strain>
    </source>
</reference>
<dbReference type="PANTHER" id="PTHR11707">
    <property type="entry name" value="L-ASPARAGINASE"/>
    <property type="match status" value="1"/>
</dbReference>
<comment type="caution">
    <text evidence="5">The sequence shown here is derived from an EMBL/GenBank/DDBJ whole genome shotgun (WGS) entry which is preliminary data.</text>
</comment>
<accession>A0A921L803</accession>